<organism evidence="3">
    <name type="scientific">hydrothermal vent metagenome</name>
    <dbReference type="NCBI Taxonomy" id="652676"/>
    <lineage>
        <taxon>unclassified sequences</taxon>
        <taxon>metagenomes</taxon>
        <taxon>ecological metagenomes</taxon>
    </lineage>
</organism>
<dbReference type="Pfam" id="PF02001">
    <property type="entry name" value="DUF134"/>
    <property type="match status" value="1"/>
</dbReference>
<comment type="similarity">
    <text evidence="1">Belongs to the UPF0251 family.</text>
</comment>
<dbReference type="PANTHER" id="PTHR37478">
    <property type="match status" value="1"/>
</dbReference>
<dbReference type="PANTHER" id="PTHR37478:SF2">
    <property type="entry name" value="UPF0251 PROTEIN TK0562"/>
    <property type="match status" value="1"/>
</dbReference>
<dbReference type="EMBL" id="UOET01000372">
    <property type="protein sequence ID" value="VAW29477.1"/>
    <property type="molecule type" value="Genomic_DNA"/>
</dbReference>
<name>A0A3B0UVT9_9ZZZZ</name>
<evidence type="ECO:0000256" key="2">
    <source>
        <dbReference type="SAM" id="MobiDB-lite"/>
    </source>
</evidence>
<protein>
    <submittedName>
        <fullName evidence="3">Uncharacterized protein</fullName>
    </submittedName>
</protein>
<sequence>MSPRPKRRRMLSEPPSVSGFVPESGEYSSASEDKVVLLFEEYEAIRLADYECLTQLEASKRMYISRPTFTRIYESARKKVAKAFVENKRLSIEGGQVEFKADWYRCENCGSVFKRKSGKKASRCPVCGDDNVIPLQQAVNNFSEKFGGAGRGGGRFRGGRGVAGFCICPKCDEKVEHVAGVPCGSLLCPHCNIRMVREDSEHYQFILNKRKK</sequence>
<dbReference type="InterPro" id="IPR002852">
    <property type="entry name" value="UPF0251"/>
</dbReference>
<gene>
    <name evidence="3" type="ORF">MNBD_BACTEROID07-2021</name>
</gene>
<dbReference type="HAMAP" id="MF_00674">
    <property type="entry name" value="UPF0251"/>
    <property type="match status" value="1"/>
</dbReference>
<reference evidence="3" key="1">
    <citation type="submission" date="2018-06" db="EMBL/GenBank/DDBJ databases">
        <authorList>
            <person name="Zhirakovskaya E."/>
        </authorList>
    </citation>
    <scope>NUCLEOTIDE SEQUENCE</scope>
</reference>
<evidence type="ECO:0000313" key="3">
    <source>
        <dbReference type="EMBL" id="VAW29477.1"/>
    </source>
</evidence>
<proteinExistence type="inferred from homology"/>
<feature type="region of interest" description="Disordered" evidence="2">
    <location>
        <begin position="1"/>
        <end position="26"/>
    </location>
</feature>
<dbReference type="AlphaFoldDB" id="A0A3B0UVT9"/>
<accession>A0A3B0UVT9</accession>
<evidence type="ECO:0000256" key="1">
    <source>
        <dbReference type="ARBA" id="ARBA00009350"/>
    </source>
</evidence>